<dbReference type="GO" id="GO:0006357">
    <property type="term" value="P:regulation of transcription by RNA polymerase II"/>
    <property type="evidence" value="ECO:0007669"/>
    <property type="project" value="InterPro"/>
</dbReference>
<evidence type="ECO:0000256" key="7">
    <source>
        <dbReference type="ARBA" id="ARBA00023242"/>
    </source>
</evidence>
<dbReference type="AlphaFoldDB" id="A0A6C1E2U9"/>
<dbReference type="Pfam" id="PF08633">
    <property type="entry name" value="Rox3"/>
    <property type="match status" value="1"/>
</dbReference>
<organism evidence="11 12">
    <name type="scientific">Saccharomyces pastorianus</name>
    <name type="common">Lager yeast</name>
    <name type="synonym">Saccharomyces cerevisiae x Saccharomyces eubayanus</name>
    <dbReference type="NCBI Taxonomy" id="27292"/>
    <lineage>
        <taxon>Eukaryota</taxon>
        <taxon>Fungi</taxon>
        <taxon>Dikarya</taxon>
        <taxon>Ascomycota</taxon>
        <taxon>Saccharomycotina</taxon>
        <taxon>Saccharomycetes</taxon>
        <taxon>Saccharomycetales</taxon>
        <taxon>Saccharomycetaceae</taxon>
        <taxon>Saccharomyces</taxon>
    </lineage>
</organism>
<dbReference type="GO" id="GO:0016592">
    <property type="term" value="C:mediator complex"/>
    <property type="evidence" value="ECO:0007669"/>
    <property type="project" value="InterPro"/>
</dbReference>
<dbReference type="PANTHER" id="PTHR28270:SF1">
    <property type="entry name" value="MEDIATOR OF RNA POLYMERASE II TRANSCRIPTION SUBUNIT 19"/>
    <property type="match status" value="1"/>
</dbReference>
<evidence type="ECO:0000256" key="3">
    <source>
        <dbReference type="ARBA" id="ARBA00019615"/>
    </source>
</evidence>
<feature type="compositionally biased region" description="Basic and acidic residues" evidence="10">
    <location>
        <begin position="210"/>
        <end position="222"/>
    </location>
</feature>
<dbReference type="Proteomes" id="UP000501346">
    <property type="component" value="Chromosome SeII-SeIV"/>
</dbReference>
<evidence type="ECO:0000256" key="9">
    <source>
        <dbReference type="RuleBase" id="RU364151"/>
    </source>
</evidence>
<comment type="function">
    <text evidence="9">Component of the Mediator complex, a coactivator involved in the regulated transcription of nearly all RNA polymerase II-dependent genes. Mediator functions as a bridge to convey information from gene-specific regulatory proteins to the basal RNA polymerase II transcription machinery. Mediator is recruited to promoters by direct interactions with regulatory proteins and serves as a scaffold for the assembly of a functional preinitiation complex with RNA polymerase II and the general transcription factors.</text>
</comment>
<evidence type="ECO:0000256" key="4">
    <source>
        <dbReference type="ARBA" id="ARBA00023015"/>
    </source>
</evidence>
<dbReference type="GO" id="GO:0003712">
    <property type="term" value="F:transcription coregulator activity"/>
    <property type="evidence" value="ECO:0007669"/>
    <property type="project" value="InterPro"/>
</dbReference>
<keyword evidence="4 9" id="KW-0805">Transcription regulation</keyword>
<comment type="subunit">
    <text evidence="9">Component of the Mediator complex.</text>
</comment>
<gene>
    <name evidence="11" type="primary">ROX3_2</name>
    <name evidence="9" type="synonym">MED19</name>
    <name evidence="11" type="ORF">GRS66_005703</name>
</gene>
<keyword evidence="6 9" id="KW-0804">Transcription</keyword>
<dbReference type="PANTHER" id="PTHR28270">
    <property type="entry name" value="MEDIATOR OF RNA POLYMERASE II TRANSCRIPTION SUBUNIT 19"/>
    <property type="match status" value="1"/>
</dbReference>
<comment type="similarity">
    <text evidence="2 9">Belongs to the Mediator complex subunit 19 family.</text>
</comment>
<keyword evidence="5 9" id="KW-0010">Activator</keyword>
<sequence length="222" mass="24778">MASSVDESTIPSYHYYVDPETTYTYQQPNPLQDLISVYGLDDISRQVARTNVDGTKAVKLRKSYKNQIADLSGKFSTIPTRENGKGGQIAHILFQNNPDMMIQPSQQGPGQNMSEQQWSEQLRNRDIALFQPPNFDWDLCSSVLSQFERSYPSEFANQAQGGAQAPFDIDDLAFDLDGTGKSQSGSTANANNKKRKNKSSGSSMATPTHSDSHDDMKRRRLE</sequence>
<evidence type="ECO:0000256" key="1">
    <source>
        <dbReference type="ARBA" id="ARBA00004123"/>
    </source>
</evidence>
<evidence type="ECO:0000256" key="5">
    <source>
        <dbReference type="ARBA" id="ARBA00023159"/>
    </source>
</evidence>
<feature type="region of interest" description="Disordered" evidence="10">
    <location>
        <begin position="174"/>
        <end position="222"/>
    </location>
</feature>
<evidence type="ECO:0000256" key="6">
    <source>
        <dbReference type="ARBA" id="ARBA00023163"/>
    </source>
</evidence>
<keyword evidence="12" id="KW-1185">Reference proteome</keyword>
<dbReference type="InterPro" id="IPR013942">
    <property type="entry name" value="Mediator_Med19_fun"/>
</dbReference>
<evidence type="ECO:0000256" key="10">
    <source>
        <dbReference type="SAM" id="MobiDB-lite"/>
    </source>
</evidence>
<evidence type="ECO:0000256" key="8">
    <source>
        <dbReference type="ARBA" id="ARBA00032018"/>
    </source>
</evidence>
<keyword evidence="7 9" id="KW-0539">Nucleus</keyword>
<comment type="subcellular location">
    <subcellularLocation>
        <location evidence="1 9">Nucleus</location>
    </subcellularLocation>
</comment>
<dbReference type="GO" id="GO:0070847">
    <property type="term" value="C:core mediator complex"/>
    <property type="evidence" value="ECO:0007669"/>
    <property type="project" value="TreeGrafter"/>
</dbReference>
<evidence type="ECO:0000313" key="11">
    <source>
        <dbReference type="EMBL" id="QID83250.1"/>
    </source>
</evidence>
<proteinExistence type="inferred from homology"/>
<evidence type="ECO:0000313" key="12">
    <source>
        <dbReference type="Proteomes" id="UP000501346"/>
    </source>
</evidence>
<evidence type="ECO:0000256" key="2">
    <source>
        <dbReference type="ARBA" id="ARBA00009259"/>
    </source>
</evidence>
<dbReference type="EMBL" id="CP048999">
    <property type="protein sequence ID" value="QID83250.1"/>
    <property type="molecule type" value="Genomic_DNA"/>
</dbReference>
<name>A0A6C1E2U9_SACPS</name>
<reference evidence="11 12" key="1">
    <citation type="journal article" date="2019" name="BMC Genomics">
        <title>Chromosome level assembly and comparative genome analysis confirm lager-brewing yeasts originated from a single hybridization.</title>
        <authorList>
            <person name="Salazar A.N."/>
            <person name="Gorter de Vries A.R."/>
            <person name="van den Broek M."/>
            <person name="Brouwers N."/>
            <person name="de la Torre Cortes P."/>
            <person name="Kuijpers N.G.A."/>
            <person name="Daran J.G."/>
            <person name="Abeel T."/>
        </authorList>
    </citation>
    <scope>NUCLEOTIDE SEQUENCE [LARGE SCALE GENOMIC DNA]</scope>
    <source>
        <strain evidence="11 12">CBS 1483</strain>
    </source>
</reference>
<accession>A0A6C1E2U9</accession>
<dbReference type="OrthoDB" id="2160599at2759"/>
<protein>
    <recommendedName>
        <fullName evidence="3 9">Mediator of RNA polymerase II transcription subunit 19</fullName>
    </recommendedName>
    <alternativeName>
        <fullName evidence="8 9">Mediator complex subunit 19</fullName>
    </alternativeName>
</protein>